<dbReference type="OrthoDB" id="1112868at2759"/>
<proteinExistence type="predicted"/>
<dbReference type="KEGG" id="crb:17874425"/>
<protein>
    <submittedName>
        <fullName evidence="1">Uncharacterized protein</fullName>
    </submittedName>
</protein>
<reference evidence="2" key="1">
    <citation type="journal article" date="2013" name="Nat. Genet.">
        <title>The Capsella rubella genome and the genomic consequences of rapid mating system evolution.</title>
        <authorList>
            <person name="Slotte T."/>
            <person name="Hazzouri K.M."/>
            <person name="Agren J.A."/>
            <person name="Koenig D."/>
            <person name="Maumus F."/>
            <person name="Guo Y.L."/>
            <person name="Steige K."/>
            <person name="Platts A.E."/>
            <person name="Escobar J.S."/>
            <person name="Newman L.K."/>
            <person name="Wang W."/>
            <person name="Mandakova T."/>
            <person name="Vello E."/>
            <person name="Smith L.M."/>
            <person name="Henz S.R."/>
            <person name="Steffen J."/>
            <person name="Takuno S."/>
            <person name="Brandvain Y."/>
            <person name="Coop G."/>
            <person name="Andolfatto P."/>
            <person name="Hu T.T."/>
            <person name="Blanchette M."/>
            <person name="Clark R.M."/>
            <person name="Quesneville H."/>
            <person name="Nordborg M."/>
            <person name="Gaut B.S."/>
            <person name="Lysak M.A."/>
            <person name="Jenkins J."/>
            <person name="Grimwood J."/>
            <person name="Chapman J."/>
            <person name="Prochnik S."/>
            <person name="Shu S."/>
            <person name="Rokhsar D."/>
            <person name="Schmutz J."/>
            <person name="Weigel D."/>
            <person name="Wright S.I."/>
        </authorList>
    </citation>
    <scope>NUCLEOTIDE SEQUENCE [LARGE SCALE GENOMIC DNA]</scope>
    <source>
        <strain evidence="2">cv. Monte Gargano</strain>
    </source>
</reference>
<gene>
    <name evidence="1" type="ORF">CARUB_v100127850mg</name>
</gene>
<organism evidence="1 2">
    <name type="scientific">Capsella rubella</name>
    <dbReference type="NCBI Taxonomy" id="81985"/>
    <lineage>
        <taxon>Eukaryota</taxon>
        <taxon>Viridiplantae</taxon>
        <taxon>Streptophyta</taxon>
        <taxon>Embryophyta</taxon>
        <taxon>Tracheophyta</taxon>
        <taxon>Spermatophyta</taxon>
        <taxon>Magnoliopsida</taxon>
        <taxon>eudicotyledons</taxon>
        <taxon>Gunneridae</taxon>
        <taxon>Pentapetalae</taxon>
        <taxon>rosids</taxon>
        <taxon>malvids</taxon>
        <taxon>Brassicales</taxon>
        <taxon>Brassicaceae</taxon>
        <taxon>Camelineae</taxon>
        <taxon>Capsella</taxon>
    </lineage>
</organism>
<dbReference type="EMBL" id="KB870831">
    <property type="protein sequence ID" value="EOA12201.1"/>
    <property type="molecule type" value="Genomic_DNA"/>
</dbReference>
<accession>R0ETS8</accession>
<sequence>IVSYVAEDGIDNLKSWIRAGKEGKIAVMSPDTLAAVRLDTRWDFVRWCRPTSDYFNFFGACLYVRNPYAVYVRGLFLAFKTCDINEALLVLGTIKDIYPVGELAYYMLQSCAGFLSEKNYYELKSKYPFETIATTADALMRHIYNIGPRHCRTYSDTWHFEDFPTCWEHHEAVGEYNGQRCMDCIYFYISRDILLLS</sequence>
<evidence type="ECO:0000313" key="2">
    <source>
        <dbReference type="Proteomes" id="UP000029121"/>
    </source>
</evidence>
<name>R0ETS8_9BRAS</name>
<dbReference type="Proteomes" id="UP000029121">
    <property type="component" value="Unassembled WGS sequence"/>
</dbReference>
<keyword evidence="2" id="KW-1185">Reference proteome</keyword>
<dbReference type="AlphaFoldDB" id="R0ETS8"/>
<feature type="non-terminal residue" evidence="1">
    <location>
        <position position="1"/>
    </location>
</feature>
<evidence type="ECO:0000313" key="1">
    <source>
        <dbReference type="EMBL" id="EOA12201.1"/>
    </source>
</evidence>